<reference evidence="1 2" key="1">
    <citation type="submission" date="2020-09" db="EMBL/GenBank/DDBJ databases">
        <authorList>
            <person name="Zhang R."/>
            <person name="Garcia K."/>
            <person name="Ogata H."/>
        </authorList>
    </citation>
    <scope>NUCLEOTIDE SEQUENCE [LARGE SCALE GENOMIC DNA]</scope>
    <source>
        <strain evidence="2">stheno</strain>
    </source>
</reference>
<evidence type="ECO:0000313" key="2">
    <source>
        <dbReference type="Proteomes" id="UP001162098"/>
    </source>
</evidence>
<dbReference type="EMBL" id="MW018138">
    <property type="protein sequence ID" value="QPB44281.1"/>
    <property type="molecule type" value="Genomic_DNA"/>
</dbReference>
<organism evidence="1 2">
    <name type="scientific">Medusavirus stheno T3</name>
    <dbReference type="NCBI Taxonomy" id="3069717"/>
    <lineage>
        <taxon>Viruses</taxon>
        <taxon>Varidnaviria</taxon>
        <taxon>Bamfordvirae</taxon>
        <taxon>Nucleocytoviricota</taxon>
        <taxon>Megaviricetes</taxon>
        <taxon>Mamonoviridae</taxon>
        <taxon>Medusavirus</taxon>
        <taxon>Medusavirus sthenus</taxon>
    </lineage>
</organism>
<name>A0A7S7YEF8_9VIRU</name>
<accession>A0A7S7YEF8</accession>
<keyword evidence="2" id="KW-1185">Reference proteome</keyword>
<proteinExistence type="predicted"/>
<sequence>MLSPLVLLTPLYRQHTYPAGEKEVEMLRFLHTHGFALVEDQDHYPEWNFTHKGFLLGGDGAGYTLEMAYDGRWFHVAMAEGAGDTSSVERAGKRIVDEWSQLCSCPSAEQ</sequence>
<dbReference type="Proteomes" id="UP001162098">
    <property type="component" value="Segment"/>
</dbReference>
<protein>
    <submittedName>
        <fullName evidence="1">Uncharacterized protein</fullName>
    </submittedName>
</protein>
<evidence type="ECO:0000313" key="1">
    <source>
        <dbReference type="EMBL" id="QPB44281.1"/>
    </source>
</evidence>
<dbReference type="KEGG" id="vg:80543477"/>